<dbReference type="AlphaFoldDB" id="A0A848EJT4"/>
<gene>
    <name evidence="9" type="ORF">GWK16_20605</name>
</gene>
<keyword evidence="4" id="KW-1003">Cell membrane</keyword>
<evidence type="ECO:0000256" key="4">
    <source>
        <dbReference type="ARBA" id="ARBA00022475"/>
    </source>
</evidence>
<dbReference type="GO" id="GO:0015385">
    <property type="term" value="F:sodium:proton antiporter activity"/>
    <property type="evidence" value="ECO:0007669"/>
    <property type="project" value="TreeGrafter"/>
</dbReference>
<dbReference type="GO" id="GO:0005886">
    <property type="term" value="C:plasma membrane"/>
    <property type="evidence" value="ECO:0007669"/>
    <property type="project" value="UniProtKB-SubCell"/>
</dbReference>
<keyword evidence="10" id="KW-1185">Reference proteome</keyword>
<organism evidence="9 10">
    <name type="scientific">Neoroseomonas marina</name>
    <dbReference type="NCBI Taxonomy" id="1232220"/>
    <lineage>
        <taxon>Bacteria</taxon>
        <taxon>Pseudomonadati</taxon>
        <taxon>Pseudomonadota</taxon>
        <taxon>Alphaproteobacteria</taxon>
        <taxon>Acetobacterales</taxon>
        <taxon>Acetobacteraceae</taxon>
        <taxon>Neoroseomonas</taxon>
    </lineage>
</organism>
<evidence type="ECO:0000313" key="10">
    <source>
        <dbReference type="Proteomes" id="UP000548582"/>
    </source>
</evidence>
<dbReference type="PANTHER" id="PTHR34702">
    <property type="entry name" value="NA(+)/H(+) ANTIPORTER SUBUNIT F1"/>
    <property type="match status" value="1"/>
</dbReference>
<dbReference type="Pfam" id="PF04066">
    <property type="entry name" value="MrpF_PhaF"/>
    <property type="match status" value="1"/>
</dbReference>
<comment type="caution">
    <text evidence="9">The sequence shown here is derived from an EMBL/GenBank/DDBJ whole genome shotgun (WGS) entry which is preliminary data.</text>
</comment>
<dbReference type="Proteomes" id="UP000548582">
    <property type="component" value="Unassembled WGS sequence"/>
</dbReference>
<evidence type="ECO:0000313" key="9">
    <source>
        <dbReference type="EMBL" id="NMJ43660.1"/>
    </source>
</evidence>
<evidence type="ECO:0000256" key="5">
    <source>
        <dbReference type="ARBA" id="ARBA00022692"/>
    </source>
</evidence>
<dbReference type="RefSeq" id="WP_170055861.1">
    <property type="nucleotide sequence ID" value="NZ_JABBKX010000009.1"/>
</dbReference>
<evidence type="ECO:0000256" key="1">
    <source>
        <dbReference type="ARBA" id="ARBA00004651"/>
    </source>
</evidence>
<name>A0A848EJT4_9PROT</name>
<protein>
    <submittedName>
        <fullName evidence="9">Multiple resistance and pH regulation protein F</fullName>
    </submittedName>
</protein>
<dbReference type="PANTHER" id="PTHR34702:SF1">
    <property type="entry name" value="NA(+)_H(+) ANTIPORTER SUBUNIT F"/>
    <property type="match status" value="1"/>
</dbReference>
<evidence type="ECO:0000256" key="6">
    <source>
        <dbReference type="ARBA" id="ARBA00022989"/>
    </source>
</evidence>
<comment type="similarity">
    <text evidence="2">Belongs to the CPA3 antiporters (TC 2.A.63) subunit F family.</text>
</comment>
<evidence type="ECO:0000256" key="8">
    <source>
        <dbReference type="SAM" id="Phobius"/>
    </source>
</evidence>
<evidence type="ECO:0000256" key="7">
    <source>
        <dbReference type="ARBA" id="ARBA00023136"/>
    </source>
</evidence>
<feature type="transmembrane region" description="Helical" evidence="8">
    <location>
        <begin position="33"/>
        <end position="50"/>
    </location>
</feature>
<keyword evidence="7 8" id="KW-0472">Membrane</keyword>
<dbReference type="InterPro" id="IPR007208">
    <property type="entry name" value="MrpF/PhaF-like"/>
</dbReference>
<evidence type="ECO:0000256" key="3">
    <source>
        <dbReference type="ARBA" id="ARBA00022448"/>
    </source>
</evidence>
<accession>A0A848EJT4</accession>
<keyword evidence="5 8" id="KW-0812">Transmembrane</keyword>
<feature type="transmembrane region" description="Helical" evidence="8">
    <location>
        <begin position="62"/>
        <end position="81"/>
    </location>
</feature>
<comment type="subcellular location">
    <subcellularLocation>
        <location evidence="1">Cell membrane</location>
        <topology evidence="1">Multi-pass membrane protein</topology>
    </subcellularLocation>
</comment>
<reference evidence="9 10" key="1">
    <citation type="submission" date="2020-03" db="EMBL/GenBank/DDBJ databases">
        <authorList>
            <person name="Sun Q."/>
        </authorList>
    </citation>
    <scope>NUCLEOTIDE SEQUENCE [LARGE SCALE GENOMIC DNA]</scope>
    <source>
        <strain evidence="9 10">JC162</strain>
    </source>
</reference>
<proteinExistence type="inferred from homology"/>
<evidence type="ECO:0000256" key="2">
    <source>
        <dbReference type="ARBA" id="ARBA00009212"/>
    </source>
</evidence>
<sequence>MTEILLGAALLVLATVMTGLARVLRGPGIADRVMAAQLLGTGGIAVLLLLDAATGTPGLADAALTLALLAAFATVALVRGAPDDGGDPPA</sequence>
<keyword evidence="3" id="KW-0813">Transport</keyword>
<dbReference type="EMBL" id="JABBKX010000009">
    <property type="protein sequence ID" value="NMJ43660.1"/>
    <property type="molecule type" value="Genomic_DNA"/>
</dbReference>
<keyword evidence="6 8" id="KW-1133">Transmembrane helix</keyword>